<keyword evidence="2" id="KW-0472">Membrane</keyword>
<comment type="caution">
    <text evidence="3">The sequence shown here is derived from an EMBL/GenBank/DDBJ whole genome shotgun (WGS) entry which is preliminary data.</text>
</comment>
<feature type="compositionally biased region" description="Pro residues" evidence="1">
    <location>
        <begin position="2007"/>
        <end position="2025"/>
    </location>
</feature>
<feature type="compositionally biased region" description="Low complexity" evidence="1">
    <location>
        <begin position="2540"/>
        <end position="2555"/>
    </location>
</feature>
<feature type="transmembrane region" description="Helical" evidence="2">
    <location>
        <begin position="42"/>
        <end position="61"/>
    </location>
</feature>
<organism evidence="3 4">
    <name type="scientific">Paratrimastix pyriformis</name>
    <dbReference type="NCBI Taxonomy" id="342808"/>
    <lineage>
        <taxon>Eukaryota</taxon>
        <taxon>Metamonada</taxon>
        <taxon>Preaxostyla</taxon>
        <taxon>Paratrimastigidae</taxon>
        <taxon>Paratrimastix</taxon>
    </lineage>
</organism>
<sequence length="3204" mass="333725">MVLYEVAPTASHSDVPEEERGGKEMIIRLPVQQVRRNIFHRLFWWLFELIGFFLGLLEPLFQALQGRRTGWPAPLARREDRPLVGVSASHGGTHRAFLVQGHLRQAFTADNDRSTVRERKPSPSQESGALLVVASTTPAQCVGADWVPPPAQQPPSTLERHLERALAGFSADSNPLAAPSPVPSPARSTSAAADDDFQVDSEDDGCGDDLRSSHAVEGISASHGPFTLSSLPSPPRDSHHPIIAPLFVSPSLSRPAVSADLLGPRSPLPAAPVWAPNQMYSCLAAMTLHDQLLLFHFPQRPPSGPRSLGPPSCPLCALGSQAPTGVVAVVRLMRPPLAALLQLRAEGPHMLPSVLGLAPGMFGLLETQSAATLQQLQQRSQLVAAAKERKAKTATIAAPMVAVWCAPPPPQAGASAPTAAGDWVPQAMEGSIRLAGRKPAWWQKRVRAGSVPLCGAAWTRSGRSLPPRSQLILVLVGCLCGAGTGCSGSQVVLLAQDGRLHLLGLPALLDAALASSRLPSSFPSALFPPAPGPSAWAAGPSWVPWVAYDLGRLHPWGCHALGADPVTGTLALAGTLSGDQSAEPLGGPYGPLGGAAALSPTNRSAGLMPLLWWSPLLVRSGAASCTVSLWRPQAGSAGLEMCYSSVGLQPGSIVPAVLPRPGLWARRRVLAALSQARVAIRQVSLSPGSEYLALLTSAGAVHPFRLAVPPEAGALTPLAPLFPSPPMVGSVAPAPAPAPGSSPVSEGPVVGVAWWGRQPTLLGFIRASGVLTAAPPDDLTANVLGSPLLSTRPSASPACLLTSGWVFVSGKFARADARVERFQDAVLCEAPHTAHLIPRHRGGAAPPPCWCCAGAGAPADPCGCPFARCWPTGAPTENGGLLVAEGLLKRIDGGLAPAASAAPAGVGSAGSGASRHPLRHEVLLHHCRPTTPALLLRRRLARQEYGMALALATRYGLPTDIVYRAQWEAAPVTEHAISDYLRNVRSLPYVLAQCCSRPAATPEAQRALLAHGLRRTEASKPLLEAARAWRLAQQGEDHDQDHDGHDAEEIDRGLAEPLSASDVQHQAALLWVRRLLLLVLRRLECFDQLVATHEAPWNGVYTAEFFRGYARADLLELAGLLAARGRYQQLDILLRQHDRELGGSRLAILDRVPLDAEPARWAHLLPTLTAPQGASARPQGGLPPELTDDAEGYVLGPVRPRPGMPPEVGRTQAKIVNALARGAADWSEEALGSGPATGGPAWEWDLTVHELRAFLGAQGDPAALGALDHVLDALAAPTVAALEDEEPEEERPRPRAAARSLGQPQVATRADAIATAARWLLGRVLDTDEAFARRAETERAAALLGDTRPAPGCQVPTPATPARPTGPASIASPPHPAGIQGAGGASGADVSERIPVGAAREVSLGLVEALVRKGWHSAELLRSLLLDLQQLDRLRAAAGHDPVYLPLGLYLGLSERARVRLLLRTNPALCPAPAHGDALREALATAQWMALDAAHPAHEVPPSLAAQAQPTPPVAASPAAAAANPTAAMGSSTDGTLPASPTRRYERAFPPALAAEGTTRAAYAAHEHLRTEGRAFLGRCAARQQLRVTAAELRRLLLAASHTAPAGRTASEAAIPAAPSWAALALVSPARPRASLDVRRPSLEAHWWRTHVLSFPAASRVRLLHPVGQALAAAGPATAEEAGIGFGMEAPAEQPAPTAERVLFEAAAGGSLLLAAVVVEAARLNDLRLCAMVAALSRTSLPPGERLVEQEALLVKARAILCPLSLHSSCGGGGRVVLDALYGCPSASRRLGFVRPHILAHLPARFLGPAAASLHRPLPSAPTAPLAADGSAGSLGGASPAPQAPRSIFGRLFGRPGASSSCPFLMCPFLMCPFLMCPFLMCPFRGWGICCAAEMGGAYSPLGVSLDTALPEGPWLAAHGRAQAGRMGGLLRHMEAVERLAKYQRHPEGPGTPPEGCCSSCAVRAPSPSPSPSSTAVSGAQTSGAADANVAPASVRWLASWAQDALPQPPPAPPACLDQPPPVEVPMPCSGPDAALAGPAASSSLAAPASGDDGSGVSPATAPAPTTVPVPVPVPVPATATAAALSPREVLLSGSLVPSLEALAGLGDSAAACLEVAEQLALALSGCPCRGCGCPCKCHPARWFARTGWPQMHAGPMHAGAPGAGLLSPAQVALLEGAPPGAGDAAALESRGAGEGAAPWRDLWADLSWMAEQGLLRVGALPLALVLFRHCCVGGQPRMAKELARQCREWIAAREPALPLAQVHNGLGLCGLCCACWLFDRSPLPTEGSGQALAAHLGQVQECLALAHIHLSAGQGEAALGWVMELRAWVEALQFLCAQPALRPVLGETHPALTAPHVRVLCFRVPQLRRWLLGDGTAGLGAQRGLAALLGRIFTVVEAPHRQRGDLQALLGQLMPCRLGPLTPASFGTLGRFPYTGLAIPIPADPKSEQAGGPPILSFLDLCLADAALAAREWASASKVGPPAPRTSPLISHVRRPCGLGVTQPLEELVASGHPQVWPLALRFLEAAPLVLPPPAPAAGPLAAGPAADEAPLAPTDRPAAGPEALQGRELTRTLGEALVGRQTMPNLPVSHSWPSHSLRTGTQAAFVLERAADGGARALDGALTVWHRLRAGLLGLQCLEAAPTPGQHPVEALLAQWAAQGLGSAAPAEGCLRELLMGKAYLATPPTAASEGPAPAVPTVCWQAAHMVALALASCAPAPAPALPAAPQPHQDALAEEACAGPQDETAEWAAFWDALTRADPATCAAITVRHWRDVRTAPPPHIIAIPQWVSPFFSRLFGDLRALPCVRQPLRFAALWRGALPLCPAARLPLALGPDGTSPPTGPQPPRNGALADQAGALQALATKGLLTALAHALAPSPDAFAVLMGCLGPHMAPQGPGGPAGALYGRLLQAALRAARSGAGAKWAEPVGLLRDLCGPRVPAPVARALAPAPAEVPQADGEATLAQWCMLCRWADLLKRRADEVADLEKELEMPLDGWRWAGSLAYRCSLALETARAGARGGRERMGRLATARLAPALGREAQPCPGSSFGLLELMHLVHLVQSMAGAAPVDYTRPEALGLTPDDVAFLPAPLVALFATVRPSHTLRGHTPEMAPWCHGEQTLGPESEALWPWASPGAGWERFLEAVQALLAPPCRPLGERALLAALWPHGSKARHSWPPPLAARLACSRQPLVPRLTVTDCD</sequence>
<evidence type="ECO:0000313" key="4">
    <source>
        <dbReference type="Proteomes" id="UP001141327"/>
    </source>
</evidence>
<feature type="region of interest" description="Disordered" evidence="1">
    <location>
        <begin position="2004"/>
        <end position="2072"/>
    </location>
</feature>
<feature type="compositionally biased region" description="Acidic residues" evidence="1">
    <location>
        <begin position="193"/>
        <end position="207"/>
    </location>
</feature>
<protein>
    <submittedName>
        <fullName evidence="3">Neuroblastoma-amplified sequence</fullName>
    </submittedName>
</protein>
<dbReference type="PANTHER" id="PTHR15922:SF2">
    <property type="entry name" value="NBAS SUBUNIT OF NRZ TETHERING COMPLEX"/>
    <property type="match status" value="1"/>
</dbReference>
<proteinExistence type="predicted"/>
<feature type="compositionally biased region" description="Low complexity" evidence="1">
    <location>
        <begin position="1516"/>
        <end position="1528"/>
    </location>
</feature>
<feature type="compositionally biased region" description="Low complexity" evidence="1">
    <location>
        <begin position="1356"/>
        <end position="1368"/>
    </location>
</feature>
<accession>A0ABQ8UM75</accession>
<feature type="region of interest" description="Disordered" evidence="1">
    <location>
        <begin position="1499"/>
        <end position="1543"/>
    </location>
</feature>
<dbReference type="PANTHER" id="PTHR15922">
    <property type="entry name" value="NEUROBLASTOMA-AMPLIFIED SEQUENCE"/>
    <property type="match status" value="1"/>
</dbReference>
<evidence type="ECO:0000256" key="1">
    <source>
        <dbReference type="SAM" id="MobiDB-lite"/>
    </source>
</evidence>
<dbReference type="Proteomes" id="UP001141327">
    <property type="component" value="Unassembled WGS sequence"/>
</dbReference>
<evidence type="ECO:0000313" key="3">
    <source>
        <dbReference type="EMBL" id="KAJ4460284.1"/>
    </source>
</evidence>
<feature type="compositionally biased region" description="Basic and acidic residues" evidence="1">
    <location>
        <begin position="110"/>
        <end position="121"/>
    </location>
</feature>
<reference evidence="3" key="1">
    <citation type="journal article" date="2022" name="bioRxiv">
        <title>Genomics of Preaxostyla Flagellates Illuminates Evolutionary Transitions and the Path Towards Mitochondrial Loss.</title>
        <authorList>
            <person name="Novak L.V.F."/>
            <person name="Treitli S.C."/>
            <person name="Pyrih J."/>
            <person name="Halakuc P."/>
            <person name="Pipaliya S.V."/>
            <person name="Vacek V."/>
            <person name="Brzon O."/>
            <person name="Soukal P."/>
            <person name="Eme L."/>
            <person name="Dacks J.B."/>
            <person name="Karnkowska A."/>
            <person name="Elias M."/>
            <person name="Hampl V."/>
        </authorList>
    </citation>
    <scope>NUCLEOTIDE SEQUENCE</scope>
    <source>
        <strain evidence="3">RCP-MX</strain>
    </source>
</reference>
<feature type="region of interest" description="Disordered" evidence="1">
    <location>
        <begin position="2540"/>
        <end position="2567"/>
    </location>
</feature>
<feature type="compositionally biased region" description="Low complexity" evidence="1">
    <location>
        <begin position="2030"/>
        <end position="2065"/>
    </location>
</feature>
<feature type="region of interest" description="Disordered" evidence="1">
    <location>
        <begin position="1280"/>
        <end position="1303"/>
    </location>
</feature>
<dbReference type="EMBL" id="JAPMOS010000014">
    <property type="protein sequence ID" value="KAJ4460284.1"/>
    <property type="molecule type" value="Genomic_DNA"/>
</dbReference>
<gene>
    <name evidence="3" type="ORF">PAPYR_3688</name>
</gene>
<keyword evidence="2" id="KW-1133">Transmembrane helix</keyword>
<feature type="region of interest" description="Disordered" evidence="1">
    <location>
        <begin position="1346"/>
        <end position="1388"/>
    </location>
</feature>
<name>A0ABQ8UM75_9EUKA</name>
<feature type="region of interest" description="Disordered" evidence="1">
    <location>
        <begin position="170"/>
        <end position="212"/>
    </location>
</feature>
<keyword evidence="4" id="KW-1185">Reference proteome</keyword>
<feature type="region of interest" description="Disordered" evidence="1">
    <location>
        <begin position="110"/>
        <end position="129"/>
    </location>
</feature>
<keyword evidence="2" id="KW-0812">Transmembrane</keyword>
<evidence type="ECO:0000256" key="2">
    <source>
        <dbReference type="SAM" id="Phobius"/>
    </source>
</evidence>